<evidence type="ECO:0000256" key="2">
    <source>
        <dbReference type="ARBA" id="ARBA00007395"/>
    </source>
</evidence>
<dbReference type="EMBL" id="JAEMHM010000031">
    <property type="protein sequence ID" value="MBJ6727861.1"/>
    <property type="molecule type" value="Genomic_DNA"/>
</dbReference>
<dbReference type="InterPro" id="IPR005126">
    <property type="entry name" value="NapC/NirT_cyt_c_N"/>
</dbReference>
<dbReference type="InterPro" id="IPR038266">
    <property type="entry name" value="NapC/NirT_cytc_sf"/>
</dbReference>
<protein>
    <submittedName>
        <fullName evidence="14">NapC/NirT family cytochrome c</fullName>
    </submittedName>
</protein>
<dbReference type="GO" id="GO:0005886">
    <property type="term" value="C:plasma membrane"/>
    <property type="evidence" value="ECO:0007669"/>
    <property type="project" value="UniProtKB-SubCell"/>
</dbReference>
<keyword evidence="7" id="KW-0479">Metal-binding</keyword>
<dbReference type="Proteomes" id="UP000636888">
    <property type="component" value="Unassembled WGS sequence"/>
</dbReference>
<dbReference type="RefSeq" id="WP_199387001.1">
    <property type="nucleotide sequence ID" value="NZ_JAEMHM010000031.1"/>
</dbReference>
<dbReference type="GO" id="GO:0046872">
    <property type="term" value="F:metal ion binding"/>
    <property type="evidence" value="ECO:0007669"/>
    <property type="project" value="UniProtKB-KW"/>
</dbReference>
<feature type="domain" description="NapC/NirT cytochrome c N-terminal" evidence="13">
    <location>
        <begin position="97"/>
        <end position="190"/>
    </location>
</feature>
<evidence type="ECO:0000256" key="11">
    <source>
        <dbReference type="ARBA" id="ARBA00023136"/>
    </source>
</evidence>
<evidence type="ECO:0000256" key="12">
    <source>
        <dbReference type="SAM" id="Phobius"/>
    </source>
</evidence>
<comment type="subcellular location">
    <subcellularLocation>
        <location evidence="1">Cell membrane</location>
    </subcellularLocation>
</comment>
<evidence type="ECO:0000313" key="14">
    <source>
        <dbReference type="EMBL" id="MBJ6727861.1"/>
    </source>
</evidence>
<dbReference type="Pfam" id="PF03264">
    <property type="entry name" value="Cytochrom_NNT"/>
    <property type="match status" value="1"/>
</dbReference>
<evidence type="ECO:0000313" key="15">
    <source>
        <dbReference type="Proteomes" id="UP000636888"/>
    </source>
</evidence>
<proteinExistence type="inferred from homology"/>
<organism evidence="14 15">
    <name type="scientific">Geomesophilobacter sediminis</name>
    <dbReference type="NCBI Taxonomy" id="2798584"/>
    <lineage>
        <taxon>Bacteria</taxon>
        <taxon>Pseudomonadati</taxon>
        <taxon>Thermodesulfobacteriota</taxon>
        <taxon>Desulfuromonadia</taxon>
        <taxon>Geobacterales</taxon>
        <taxon>Geobacteraceae</taxon>
        <taxon>Geomesophilobacter</taxon>
    </lineage>
</organism>
<feature type="transmembrane region" description="Helical" evidence="12">
    <location>
        <begin position="45"/>
        <end position="72"/>
    </location>
</feature>
<dbReference type="GO" id="GO:0009055">
    <property type="term" value="F:electron transfer activity"/>
    <property type="evidence" value="ECO:0007669"/>
    <property type="project" value="TreeGrafter"/>
</dbReference>
<reference evidence="14" key="1">
    <citation type="submission" date="2020-12" db="EMBL/GenBank/DDBJ databases">
        <title>Geomonas sp. Red875, isolated from river sediment.</title>
        <authorList>
            <person name="Xu Z."/>
            <person name="Zhang Z."/>
            <person name="Masuda Y."/>
            <person name="Itoh H."/>
            <person name="Senoo K."/>
        </authorList>
    </citation>
    <scope>NUCLEOTIDE SEQUENCE</scope>
    <source>
        <strain evidence="14">Red875</strain>
    </source>
</reference>
<keyword evidence="6 12" id="KW-0812">Transmembrane</keyword>
<dbReference type="InterPro" id="IPR036280">
    <property type="entry name" value="Multihaem_cyt_sf"/>
</dbReference>
<comment type="similarity">
    <text evidence="2">Belongs to the NapC/NirT/NrfH family.</text>
</comment>
<comment type="caution">
    <text evidence="14">The sequence shown here is derived from an EMBL/GenBank/DDBJ whole genome shotgun (WGS) entry which is preliminary data.</text>
</comment>
<evidence type="ECO:0000256" key="4">
    <source>
        <dbReference type="ARBA" id="ARBA00022475"/>
    </source>
</evidence>
<evidence type="ECO:0000256" key="1">
    <source>
        <dbReference type="ARBA" id="ARBA00004236"/>
    </source>
</evidence>
<keyword evidence="5" id="KW-0349">Heme</keyword>
<dbReference type="PANTHER" id="PTHR30333:SF1">
    <property type="entry name" value="CYTOCHROME C-TYPE PROTEIN NAPC"/>
    <property type="match status" value="1"/>
</dbReference>
<feature type="transmembrane region" description="Helical" evidence="12">
    <location>
        <begin position="99"/>
        <end position="119"/>
    </location>
</feature>
<evidence type="ECO:0000256" key="5">
    <source>
        <dbReference type="ARBA" id="ARBA00022617"/>
    </source>
</evidence>
<keyword evidence="10" id="KW-0408">Iron</keyword>
<keyword evidence="15" id="KW-1185">Reference proteome</keyword>
<dbReference type="SUPFAM" id="SSF48695">
    <property type="entry name" value="Multiheme cytochromes"/>
    <property type="match status" value="1"/>
</dbReference>
<evidence type="ECO:0000256" key="6">
    <source>
        <dbReference type="ARBA" id="ARBA00022692"/>
    </source>
</evidence>
<name>A0A8J7M4D5_9BACT</name>
<dbReference type="PANTHER" id="PTHR30333">
    <property type="entry name" value="CYTOCHROME C-TYPE PROTEIN"/>
    <property type="match status" value="1"/>
</dbReference>
<feature type="transmembrane region" description="Helical" evidence="12">
    <location>
        <begin position="12"/>
        <end position="33"/>
    </location>
</feature>
<sequence>MPVRKYAGYAWNLISLTGMVLAITATGLIIAFLSYEEITGVEKPYLGLLTYFAFPGMLIAGLLLVPLGAFLVREKRRKAAGDIPPYPTVDFNEPHKRHLLIFFVLASIMFVLVVGIASLKGYEFTESTTFCGELCHTVMTPEHTAWSNSPHAKVKCVECHVGPGAAWYVKAKISGMRQLYAVAFHTYPTPIETPIENLRPARDTCEHCHWPEKFYAGRQKVFYHYAPNEQNTPREINMLINIGGVPKTNHAKGIHWHIGQELTYVATDRKRINIPYIQVKEKDGSITEYVDTEKPLTKAEIEKSKKRVMDCTDCHNRPTHIYRAPGVEMDECFVSGRIDSSLPYMKKVAVEILTRPYKTAEEAKATIAKDLPGYYAKNYPAIASQKAKQIEAAVAQIQDIYVRNFFPEMKVSWNTYPNYIGHFYTPGCFRCHDGKHKNAAGKVISKDCNMCHTLLSQKQENIPAGTQPKEFVHPVDIGNEIVKTNCSDCHAAGGQDVPGGETHGGEKKE</sequence>
<keyword evidence="4" id="KW-1003">Cell membrane</keyword>
<dbReference type="InterPro" id="IPR051174">
    <property type="entry name" value="Cytochrome_c-type_ET"/>
</dbReference>
<evidence type="ECO:0000256" key="3">
    <source>
        <dbReference type="ARBA" id="ARBA00022448"/>
    </source>
</evidence>
<evidence type="ECO:0000256" key="7">
    <source>
        <dbReference type="ARBA" id="ARBA00022723"/>
    </source>
</evidence>
<evidence type="ECO:0000256" key="8">
    <source>
        <dbReference type="ARBA" id="ARBA00022982"/>
    </source>
</evidence>
<dbReference type="AlphaFoldDB" id="A0A8J7M4D5"/>
<dbReference type="GO" id="GO:0009061">
    <property type="term" value="P:anaerobic respiration"/>
    <property type="evidence" value="ECO:0007669"/>
    <property type="project" value="TreeGrafter"/>
</dbReference>
<evidence type="ECO:0000256" key="10">
    <source>
        <dbReference type="ARBA" id="ARBA00023004"/>
    </source>
</evidence>
<keyword evidence="8" id="KW-0249">Electron transport</keyword>
<keyword evidence="11 12" id="KW-0472">Membrane</keyword>
<gene>
    <name evidence="14" type="ORF">JFN93_24390</name>
</gene>
<dbReference type="Gene3D" id="3.90.10.10">
    <property type="entry name" value="Cytochrome C3"/>
    <property type="match status" value="1"/>
</dbReference>
<dbReference type="Gene3D" id="1.10.3820.10">
    <property type="entry name" value="Di-heme elbow motif domain"/>
    <property type="match status" value="1"/>
</dbReference>
<keyword evidence="3" id="KW-0813">Transport</keyword>
<keyword evidence="9 12" id="KW-1133">Transmembrane helix</keyword>
<evidence type="ECO:0000256" key="9">
    <source>
        <dbReference type="ARBA" id="ARBA00022989"/>
    </source>
</evidence>
<accession>A0A8J7M4D5</accession>
<evidence type="ECO:0000259" key="13">
    <source>
        <dbReference type="Pfam" id="PF03264"/>
    </source>
</evidence>